<organism evidence="9 10">
    <name type="scientific">Anaerovirgula multivorans</name>
    <dbReference type="NCBI Taxonomy" id="312168"/>
    <lineage>
        <taxon>Bacteria</taxon>
        <taxon>Bacillati</taxon>
        <taxon>Bacillota</taxon>
        <taxon>Clostridia</taxon>
        <taxon>Peptostreptococcales</taxon>
        <taxon>Natronincolaceae</taxon>
        <taxon>Anaerovirgula</taxon>
    </lineage>
</organism>
<evidence type="ECO:0000259" key="8">
    <source>
        <dbReference type="PROSITE" id="PS50893"/>
    </source>
</evidence>
<comment type="similarity">
    <text evidence="2">Belongs to the ABC transporter superfamily.</text>
</comment>
<dbReference type="GO" id="GO:0016887">
    <property type="term" value="F:ATP hydrolysis activity"/>
    <property type="evidence" value="ECO:0007669"/>
    <property type="project" value="InterPro"/>
</dbReference>
<dbReference type="Proteomes" id="UP000198304">
    <property type="component" value="Unassembled WGS sequence"/>
</dbReference>
<evidence type="ECO:0000313" key="9">
    <source>
        <dbReference type="EMBL" id="SNS07151.1"/>
    </source>
</evidence>
<dbReference type="InterPro" id="IPR003593">
    <property type="entry name" value="AAA+_ATPase"/>
</dbReference>
<evidence type="ECO:0000256" key="5">
    <source>
        <dbReference type="ARBA" id="ARBA00022741"/>
    </source>
</evidence>
<evidence type="ECO:0000256" key="6">
    <source>
        <dbReference type="ARBA" id="ARBA00022840"/>
    </source>
</evidence>
<name>A0A239BIA7_9FIRM</name>
<accession>A0A239BIA7</accession>
<keyword evidence="5" id="KW-0547">Nucleotide-binding</keyword>
<dbReference type="CDD" id="cd03257">
    <property type="entry name" value="ABC_NikE_OppD_transporters"/>
    <property type="match status" value="1"/>
</dbReference>
<keyword evidence="10" id="KW-1185">Reference proteome</keyword>
<dbReference type="GO" id="GO:0005886">
    <property type="term" value="C:plasma membrane"/>
    <property type="evidence" value="ECO:0007669"/>
    <property type="project" value="UniProtKB-SubCell"/>
</dbReference>
<dbReference type="Gene3D" id="3.40.50.300">
    <property type="entry name" value="P-loop containing nucleotide triphosphate hydrolases"/>
    <property type="match status" value="1"/>
</dbReference>
<dbReference type="PROSITE" id="PS50893">
    <property type="entry name" value="ABC_TRANSPORTER_2"/>
    <property type="match status" value="1"/>
</dbReference>
<feature type="domain" description="ABC transporter" evidence="8">
    <location>
        <begin position="4"/>
        <end position="251"/>
    </location>
</feature>
<dbReference type="InterPro" id="IPR003439">
    <property type="entry name" value="ABC_transporter-like_ATP-bd"/>
</dbReference>
<dbReference type="PANTHER" id="PTHR43297">
    <property type="entry name" value="OLIGOPEPTIDE TRANSPORT ATP-BINDING PROTEIN APPD"/>
    <property type="match status" value="1"/>
</dbReference>
<protein>
    <submittedName>
        <fullName evidence="9">Nickel transport system ATP-binding protein</fullName>
    </submittedName>
</protein>
<keyword evidence="7" id="KW-0472">Membrane</keyword>
<reference evidence="9 10" key="1">
    <citation type="submission" date="2017-06" db="EMBL/GenBank/DDBJ databases">
        <authorList>
            <person name="Kim H.J."/>
            <person name="Triplett B.A."/>
        </authorList>
    </citation>
    <scope>NUCLEOTIDE SEQUENCE [LARGE SCALE GENOMIC DNA]</scope>
    <source>
        <strain evidence="9 10">SCA</strain>
    </source>
</reference>
<dbReference type="RefSeq" id="WP_089281736.1">
    <property type="nucleotide sequence ID" value="NZ_FZOJ01000003.1"/>
</dbReference>
<dbReference type="PANTHER" id="PTHR43297:SF2">
    <property type="entry name" value="DIPEPTIDE TRANSPORT ATP-BINDING PROTEIN DPPD"/>
    <property type="match status" value="1"/>
</dbReference>
<gene>
    <name evidence="9" type="ORF">SAMN05446037_1003265</name>
</gene>
<dbReference type="SMART" id="SM00382">
    <property type="entry name" value="AAA"/>
    <property type="match status" value="1"/>
</dbReference>
<dbReference type="GO" id="GO:0005524">
    <property type="term" value="F:ATP binding"/>
    <property type="evidence" value="ECO:0007669"/>
    <property type="project" value="UniProtKB-KW"/>
</dbReference>
<keyword evidence="4" id="KW-1003">Cell membrane</keyword>
<dbReference type="OrthoDB" id="9806285at2"/>
<dbReference type="InterPro" id="IPR050388">
    <property type="entry name" value="ABC_Ni/Peptide_Import"/>
</dbReference>
<dbReference type="InterPro" id="IPR027417">
    <property type="entry name" value="P-loop_NTPase"/>
</dbReference>
<dbReference type="SUPFAM" id="SSF52540">
    <property type="entry name" value="P-loop containing nucleoside triphosphate hydrolases"/>
    <property type="match status" value="1"/>
</dbReference>
<dbReference type="EMBL" id="FZOJ01000003">
    <property type="protein sequence ID" value="SNS07151.1"/>
    <property type="molecule type" value="Genomic_DNA"/>
</dbReference>
<evidence type="ECO:0000313" key="10">
    <source>
        <dbReference type="Proteomes" id="UP000198304"/>
    </source>
</evidence>
<comment type="subcellular location">
    <subcellularLocation>
        <location evidence="1">Cell membrane</location>
        <topology evidence="1">Peripheral membrane protein</topology>
    </subcellularLocation>
</comment>
<evidence type="ECO:0000256" key="3">
    <source>
        <dbReference type="ARBA" id="ARBA00022448"/>
    </source>
</evidence>
<evidence type="ECO:0000256" key="4">
    <source>
        <dbReference type="ARBA" id="ARBA00022475"/>
    </source>
</evidence>
<evidence type="ECO:0000256" key="1">
    <source>
        <dbReference type="ARBA" id="ARBA00004202"/>
    </source>
</evidence>
<sequence>MSLLKVENLSVVDLRNGERILHNLNFSLEPNSCLAIVGESGSGKSMTCKAILNLTNPWLEVTGTVFLHGKEIKKNDFGVMRKIRGKNISMILQDAMTAFDPLYTIGYQIEETLCENLKVSKKDAKAMGIEAMNKMSIYDAKDVLKKYPHQLSGGMLQRCMIAIAMAMKPDIIIADEPTTALDSINQRDVVEQFERLQRITSTAILFISHDLGVVQRLAQKVLVMKGGACVEYGNANQIFREPKNDYTRYLVETRIALSQPFHKIMNREEVEVIDVKSAGCI</sequence>
<evidence type="ECO:0000256" key="7">
    <source>
        <dbReference type="ARBA" id="ARBA00023136"/>
    </source>
</evidence>
<dbReference type="Pfam" id="PF00005">
    <property type="entry name" value="ABC_tran"/>
    <property type="match status" value="1"/>
</dbReference>
<dbReference type="AlphaFoldDB" id="A0A239BIA7"/>
<keyword evidence="3" id="KW-0813">Transport</keyword>
<proteinExistence type="inferred from homology"/>
<evidence type="ECO:0000256" key="2">
    <source>
        <dbReference type="ARBA" id="ARBA00005417"/>
    </source>
</evidence>
<keyword evidence="6 9" id="KW-0067">ATP-binding</keyword>